<comment type="caution">
    <text evidence="2">The sequence shown here is derived from an EMBL/GenBank/DDBJ whole genome shotgun (WGS) entry which is preliminary data.</text>
</comment>
<reference evidence="2" key="1">
    <citation type="submission" date="2022-08" db="EMBL/GenBank/DDBJ databases">
        <authorList>
            <person name="Kallberg Y."/>
            <person name="Tangrot J."/>
            <person name="Rosling A."/>
        </authorList>
    </citation>
    <scope>NUCLEOTIDE SEQUENCE</scope>
    <source>
        <strain evidence="2">Wild A</strain>
    </source>
</reference>
<evidence type="ECO:0000256" key="1">
    <source>
        <dbReference type="SAM" id="SignalP"/>
    </source>
</evidence>
<evidence type="ECO:0000313" key="2">
    <source>
        <dbReference type="EMBL" id="CAI2173997.1"/>
    </source>
</evidence>
<organism evidence="2 3">
    <name type="scientific">Funneliformis geosporum</name>
    <dbReference type="NCBI Taxonomy" id="1117311"/>
    <lineage>
        <taxon>Eukaryota</taxon>
        <taxon>Fungi</taxon>
        <taxon>Fungi incertae sedis</taxon>
        <taxon>Mucoromycota</taxon>
        <taxon>Glomeromycotina</taxon>
        <taxon>Glomeromycetes</taxon>
        <taxon>Glomerales</taxon>
        <taxon>Glomeraceae</taxon>
        <taxon>Funneliformis</taxon>
    </lineage>
</organism>
<evidence type="ECO:0000313" key="3">
    <source>
        <dbReference type="Proteomes" id="UP001153678"/>
    </source>
</evidence>
<keyword evidence="1" id="KW-0732">Signal</keyword>
<keyword evidence="3" id="KW-1185">Reference proteome</keyword>
<protein>
    <submittedName>
        <fullName evidence="2">18654_t:CDS:1</fullName>
    </submittedName>
</protein>
<dbReference type="AlphaFoldDB" id="A0A9W4SLN6"/>
<name>A0A9W4SLN6_9GLOM</name>
<dbReference type="EMBL" id="CAMKVN010001146">
    <property type="protein sequence ID" value="CAI2173997.1"/>
    <property type="molecule type" value="Genomic_DNA"/>
</dbReference>
<feature type="chain" id="PRO_5040869179" evidence="1">
    <location>
        <begin position="20"/>
        <end position="177"/>
    </location>
</feature>
<accession>A0A9W4SLN6</accession>
<proteinExistence type="predicted"/>
<gene>
    <name evidence="2" type="ORF">FWILDA_LOCUS6368</name>
</gene>
<dbReference type="OrthoDB" id="2303450at2759"/>
<dbReference type="Proteomes" id="UP001153678">
    <property type="component" value="Unassembled WGS sequence"/>
</dbReference>
<sequence length="177" mass="19479">MKQFINLTLFFVLIAVAAALQTGEQSFAHGSNVLEKRTDTKKCPCSFAGSIFDPFVKDASSGYARGFVSYAQDEQGCTIISGQFSKGFEDHNGTFLLVDACDNLLFDISKELDVKFTEDGGTQTFSYKFDYINLDCDSNGLLVVECKVKSYYRKRQSRSGSSMKAGSSSTASVRRLP</sequence>
<feature type="signal peptide" evidence="1">
    <location>
        <begin position="1"/>
        <end position="19"/>
    </location>
</feature>